<gene>
    <name evidence="6" type="ORF">C2S53_018076</name>
</gene>
<accession>A0AAD4J7W2</accession>
<comment type="similarity">
    <text evidence="1">Belongs to the UDP-glycosyltransferase family.</text>
</comment>
<sequence length="445" mass="49082">MAISPAPYNQDHILGISIPNKTSIIKSSSSRQNTHHKATSISCCSSPASSPPTASLSTTSAPPVHNRQARARINGLRREEVAEIHFHDIPTPPFLSPPPDSNSTNKFPAHLQPAWEAMLDLRRPMAANLREMAGKFKRVAVVHDPMMAVVVQDVASIANAESYAFNCISAISSLSYLFELFYGKPFPIEHPKELPSFDGCSTEGILYLATLQVEPLSYKSGDIYNTCGVIEAPYIEALEREKKTKCWAVGPLLPTNIIFSLSDEQINELAHGLERSKVKFLWVLRDADKGDVFDGDVRRAELPEGFEERVRGEGMVVREWAPQPQILAHPSISGFMSHCGWNSCVESITMGVAIAAWPMHSDQPRNAALITDVLKTGVVVREWRDRLELVKASTVESVVRRLMASEEGDEIRKRAEELGAAVRRAAQPGGASRLELDSFIAHISR</sequence>
<feature type="region of interest" description="Disordered" evidence="4">
    <location>
        <begin position="26"/>
        <end position="67"/>
    </location>
</feature>
<dbReference type="PANTHER" id="PTHR48044">
    <property type="entry name" value="GLYCOSYLTRANSFERASE"/>
    <property type="match status" value="1"/>
</dbReference>
<evidence type="ECO:0000256" key="4">
    <source>
        <dbReference type="SAM" id="MobiDB-lite"/>
    </source>
</evidence>
<keyword evidence="7" id="KW-1185">Reference proteome</keyword>
<keyword evidence="3" id="KW-0808">Transferase</keyword>
<evidence type="ECO:0000259" key="5">
    <source>
        <dbReference type="Pfam" id="PF26168"/>
    </source>
</evidence>
<evidence type="ECO:0000313" key="6">
    <source>
        <dbReference type="EMBL" id="KAH6828727.1"/>
    </source>
</evidence>
<comment type="caution">
    <text evidence="6">The sequence shown here is derived from an EMBL/GenBank/DDBJ whole genome shotgun (WGS) entry which is preliminary data.</text>
</comment>
<dbReference type="Proteomes" id="UP001190926">
    <property type="component" value="Unassembled WGS sequence"/>
</dbReference>
<evidence type="ECO:0000256" key="3">
    <source>
        <dbReference type="ARBA" id="ARBA00022679"/>
    </source>
</evidence>
<dbReference type="GO" id="GO:0008194">
    <property type="term" value="F:UDP-glycosyltransferase activity"/>
    <property type="evidence" value="ECO:0007669"/>
    <property type="project" value="InterPro"/>
</dbReference>
<dbReference type="AlphaFoldDB" id="A0AAD4J7W2"/>
<dbReference type="GO" id="GO:0016138">
    <property type="term" value="P:glycoside biosynthetic process"/>
    <property type="evidence" value="ECO:0007669"/>
    <property type="project" value="UniProtKB-ARBA"/>
</dbReference>
<dbReference type="Pfam" id="PF00201">
    <property type="entry name" value="UDPGT"/>
    <property type="match status" value="1"/>
</dbReference>
<dbReference type="InterPro" id="IPR058980">
    <property type="entry name" value="Glyco_transf_N"/>
</dbReference>
<evidence type="ECO:0000256" key="2">
    <source>
        <dbReference type="ARBA" id="ARBA00022676"/>
    </source>
</evidence>
<name>A0AAD4J7W2_PERFH</name>
<dbReference type="CDD" id="cd03784">
    <property type="entry name" value="GT1_Gtf-like"/>
    <property type="match status" value="1"/>
</dbReference>
<dbReference type="EMBL" id="SDAM02000121">
    <property type="protein sequence ID" value="KAH6828727.1"/>
    <property type="molecule type" value="Genomic_DNA"/>
</dbReference>
<feature type="compositionally biased region" description="Low complexity" evidence="4">
    <location>
        <begin position="39"/>
        <end position="63"/>
    </location>
</feature>
<dbReference type="Pfam" id="PF26168">
    <property type="entry name" value="Glyco_transf_N"/>
    <property type="match status" value="1"/>
</dbReference>
<feature type="domain" description="Glycosyltransferase N-terminal" evidence="5">
    <location>
        <begin position="61"/>
        <end position="254"/>
    </location>
</feature>
<keyword evidence="2" id="KW-0328">Glycosyltransferase</keyword>
<dbReference type="InterPro" id="IPR002213">
    <property type="entry name" value="UDP_glucos_trans"/>
</dbReference>
<dbReference type="SUPFAM" id="SSF53756">
    <property type="entry name" value="UDP-Glycosyltransferase/glycogen phosphorylase"/>
    <property type="match status" value="1"/>
</dbReference>
<evidence type="ECO:0000313" key="7">
    <source>
        <dbReference type="Proteomes" id="UP001190926"/>
    </source>
</evidence>
<dbReference type="PANTHER" id="PTHR48044:SF48">
    <property type="entry name" value="GLYCOSYLTRANSFERASE"/>
    <property type="match status" value="1"/>
</dbReference>
<organism evidence="6 7">
    <name type="scientific">Perilla frutescens var. hirtella</name>
    <name type="common">Perilla citriodora</name>
    <name type="synonym">Perilla setoyensis</name>
    <dbReference type="NCBI Taxonomy" id="608512"/>
    <lineage>
        <taxon>Eukaryota</taxon>
        <taxon>Viridiplantae</taxon>
        <taxon>Streptophyta</taxon>
        <taxon>Embryophyta</taxon>
        <taxon>Tracheophyta</taxon>
        <taxon>Spermatophyta</taxon>
        <taxon>Magnoliopsida</taxon>
        <taxon>eudicotyledons</taxon>
        <taxon>Gunneridae</taxon>
        <taxon>Pentapetalae</taxon>
        <taxon>asterids</taxon>
        <taxon>lamiids</taxon>
        <taxon>Lamiales</taxon>
        <taxon>Lamiaceae</taxon>
        <taxon>Nepetoideae</taxon>
        <taxon>Elsholtzieae</taxon>
        <taxon>Perilla</taxon>
    </lineage>
</organism>
<evidence type="ECO:0000256" key="1">
    <source>
        <dbReference type="ARBA" id="ARBA00009995"/>
    </source>
</evidence>
<proteinExistence type="inferred from homology"/>
<protein>
    <recommendedName>
        <fullName evidence="5">Glycosyltransferase N-terminal domain-containing protein</fullName>
    </recommendedName>
</protein>
<dbReference type="FunFam" id="3.40.50.2000:FF:000060">
    <property type="entry name" value="Glycosyltransferase"/>
    <property type="match status" value="1"/>
</dbReference>
<reference evidence="6 7" key="1">
    <citation type="journal article" date="2021" name="Nat. Commun.">
        <title>Incipient diploidization of the medicinal plant Perilla within 10,000 years.</title>
        <authorList>
            <person name="Zhang Y."/>
            <person name="Shen Q."/>
            <person name="Leng L."/>
            <person name="Zhang D."/>
            <person name="Chen S."/>
            <person name="Shi Y."/>
            <person name="Ning Z."/>
            <person name="Chen S."/>
        </authorList>
    </citation>
    <scope>NUCLEOTIDE SEQUENCE [LARGE SCALE GENOMIC DNA]</scope>
    <source>
        <strain evidence="7">cv. PC099</strain>
    </source>
</reference>
<dbReference type="Gene3D" id="3.40.50.2000">
    <property type="entry name" value="Glycogen Phosphorylase B"/>
    <property type="match status" value="2"/>
</dbReference>